<comment type="caution">
    <text evidence="1">The sequence shown here is derived from an EMBL/GenBank/DDBJ whole genome shotgun (WGS) entry which is preliminary data.</text>
</comment>
<organism evidence="1 2">
    <name type="scientific">Trifolium medium</name>
    <dbReference type="NCBI Taxonomy" id="97028"/>
    <lineage>
        <taxon>Eukaryota</taxon>
        <taxon>Viridiplantae</taxon>
        <taxon>Streptophyta</taxon>
        <taxon>Embryophyta</taxon>
        <taxon>Tracheophyta</taxon>
        <taxon>Spermatophyta</taxon>
        <taxon>Magnoliopsida</taxon>
        <taxon>eudicotyledons</taxon>
        <taxon>Gunneridae</taxon>
        <taxon>Pentapetalae</taxon>
        <taxon>rosids</taxon>
        <taxon>fabids</taxon>
        <taxon>Fabales</taxon>
        <taxon>Fabaceae</taxon>
        <taxon>Papilionoideae</taxon>
        <taxon>50 kb inversion clade</taxon>
        <taxon>NPAAA clade</taxon>
        <taxon>Hologalegina</taxon>
        <taxon>IRL clade</taxon>
        <taxon>Trifolieae</taxon>
        <taxon>Trifolium</taxon>
    </lineage>
</organism>
<dbReference type="Proteomes" id="UP000265520">
    <property type="component" value="Unassembled WGS sequence"/>
</dbReference>
<dbReference type="EMBL" id="LXQA010264139">
    <property type="protein sequence ID" value="MCI39146.1"/>
    <property type="molecule type" value="Genomic_DNA"/>
</dbReference>
<name>A0A392RU95_9FABA</name>
<evidence type="ECO:0000313" key="2">
    <source>
        <dbReference type="Proteomes" id="UP000265520"/>
    </source>
</evidence>
<proteinExistence type="predicted"/>
<sequence>FCHLCVAQGLVARRAMMLRMFGAASASCASRRQGRRVAPTSAEELESFCQWRVAQDGWRVAPVS</sequence>
<accession>A0A392RU95</accession>
<keyword evidence="2" id="KW-1185">Reference proteome</keyword>
<feature type="non-terminal residue" evidence="1">
    <location>
        <position position="1"/>
    </location>
</feature>
<reference evidence="1 2" key="1">
    <citation type="journal article" date="2018" name="Front. Plant Sci.">
        <title>Red Clover (Trifolium pratense) and Zigzag Clover (T. medium) - A Picture of Genomic Similarities and Differences.</title>
        <authorList>
            <person name="Dluhosova J."/>
            <person name="Istvanek J."/>
            <person name="Nedelnik J."/>
            <person name="Repkova J."/>
        </authorList>
    </citation>
    <scope>NUCLEOTIDE SEQUENCE [LARGE SCALE GENOMIC DNA]</scope>
    <source>
        <strain evidence="2">cv. 10/8</strain>
        <tissue evidence="1">Leaf</tissue>
    </source>
</reference>
<dbReference type="AlphaFoldDB" id="A0A392RU95"/>
<evidence type="ECO:0000313" key="1">
    <source>
        <dbReference type="EMBL" id="MCI39146.1"/>
    </source>
</evidence>
<protein>
    <submittedName>
        <fullName evidence="1">Uncharacterized protein</fullName>
    </submittedName>
</protein>